<protein>
    <recommendedName>
        <fullName evidence="3">Glycosyl transferase family 2</fullName>
    </recommendedName>
</protein>
<sequence length="285" mass="31909">MRVGFEAGIAAGRDWTFCIDADVVLRAGSVAAMLRTAQAQPPYVFEVQGAVLDKLFVTLRQAGNHLFRTSLLSQMIDCIPEEGTSLRPETTAMQRMKARGHPWAQVPYVVGLHDFGQSNRDIFRKCYTHAQKHSHLLADLIPKMRARAQADPDFQVAIMGLAEGLMATADVRIDTGYKPFSERFEALQIAEKAPCTEEEFSSNNVERLLRDYAHADDLTVRYLPFSGPEAIALDGTTRLTKSVRLRALWRRKRGRHGTGGAIVHTFGQGMERMGLWLKKRAGEHE</sequence>
<accession>A0ABU3DLS3</accession>
<dbReference type="RefSeq" id="WP_311694142.1">
    <property type="nucleotide sequence ID" value="NZ_JAVRHL010000006.1"/>
</dbReference>
<comment type="caution">
    <text evidence="1">The sequence shown here is derived from an EMBL/GenBank/DDBJ whole genome shotgun (WGS) entry which is preliminary data.</text>
</comment>
<dbReference type="EMBL" id="JAVRHL010000006">
    <property type="protein sequence ID" value="MDT0684538.1"/>
    <property type="molecule type" value="Genomic_DNA"/>
</dbReference>
<organism evidence="1 2">
    <name type="scientific">Tropicimonas omnivorans</name>
    <dbReference type="NCBI Taxonomy" id="3075590"/>
    <lineage>
        <taxon>Bacteria</taxon>
        <taxon>Pseudomonadati</taxon>
        <taxon>Pseudomonadota</taxon>
        <taxon>Alphaproteobacteria</taxon>
        <taxon>Rhodobacterales</taxon>
        <taxon>Roseobacteraceae</taxon>
        <taxon>Tropicimonas</taxon>
    </lineage>
</organism>
<evidence type="ECO:0000313" key="2">
    <source>
        <dbReference type="Proteomes" id="UP001265259"/>
    </source>
</evidence>
<evidence type="ECO:0008006" key="3">
    <source>
        <dbReference type="Google" id="ProtNLM"/>
    </source>
</evidence>
<gene>
    <name evidence="1" type="ORF">RM543_17845</name>
</gene>
<keyword evidence="2" id="KW-1185">Reference proteome</keyword>
<proteinExistence type="predicted"/>
<evidence type="ECO:0000313" key="1">
    <source>
        <dbReference type="EMBL" id="MDT0684538.1"/>
    </source>
</evidence>
<reference evidence="1 2" key="1">
    <citation type="submission" date="2023-09" db="EMBL/GenBank/DDBJ databases">
        <authorList>
            <person name="Rey-Velasco X."/>
        </authorList>
    </citation>
    <scope>NUCLEOTIDE SEQUENCE [LARGE SCALE GENOMIC DNA]</scope>
    <source>
        <strain evidence="1 2">F158</strain>
    </source>
</reference>
<dbReference type="Proteomes" id="UP001265259">
    <property type="component" value="Unassembled WGS sequence"/>
</dbReference>
<name>A0ABU3DLS3_9RHOB</name>